<evidence type="ECO:0000313" key="4">
    <source>
        <dbReference type="EMBL" id="RUR21367.1"/>
    </source>
</evidence>
<dbReference type="InterPro" id="IPR017853">
    <property type="entry name" value="GH"/>
</dbReference>
<keyword evidence="6" id="KW-1185">Reference proteome</keyword>
<reference evidence="4 6" key="2">
    <citation type="submission" date="2018-12" db="EMBL/GenBank/DDBJ databases">
        <title>Legionella sp,whole genome shotgun sequence.</title>
        <authorList>
            <person name="Wu H."/>
        </authorList>
    </citation>
    <scope>NUCLEOTIDE SEQUENCE [LARGE SCALE GENOMIC DNA]</scope>
    <source>
        <strain evidence="4">Km489</strain>
        <strain evidence="6">km489</strain>
    </source>
</reference>
<evidence type="ECO:0000256" key="1">
    <source>
        <dbReference type="ARBA" id="ARBA00022729"/>
    </source>
</evidence>
<evidence type="ECO:0000313" key="6">
    <source>
        <dbReference type="Proteomes" id="UP000287374"/>
    </source>
</evidence>
<dbReference type="EMBL" id="RZGX01000017">
    <property type="protein sequence ID" value="RUR21367.1"/>
    <property type="molecule type" value="Genomic_DNA"/>
</dbReference>
<keyword evidence="1" id="KW-0732">Signal</keyword>
<keyword evidence="2" id="KW-0325">Glycoprotein</keyword>
<dbReference type="Proteomes" id="UP000247152">
    <property type="component" value="Unassembled WGS sequence"/>
</dbReference>
<proteinExistence type="predicted"/>
<organism evidence="3 5">
    <name type="scientific">Legionella qingyii</name>
    <dbReference type="NCBI Taxonomy" id="2184757"/>
    <lineage>
        <taxon>Bacteria</taxon>
        <taxon>Pseudomonadati</taxon>
        <taxon>Pseudomonadota</taxon>
        <taxon>Gammaproteobacteria</taxon>
        <taxon>Legionellales</taxon>
        <taxon>Legionellaceae</taxon>
        <taxon>Legionella</taxon>
    </lineage>
</organism>
<evidence type="ECO:0000313" key="5">
    <source>
        <dbReference type="Proteomes" id="UP000247152"/>
    </source>
</evidence>
<dbReference type="EMBL" id="QHJG01000018">
    <property type="protein sequence ID" value="PWY55429.1"/>
    <property type="molecule type" value="Genomic_DNA"/>
</dbReference>
<dbReference type="SUPFAM" id="SSF51445">
    <property type="entry name" value="(Trans)glycosidases"/>
    <property type="match status" value="1"/>
</dbReference>
<gene>
    <name evidence="3" type="ORF">DGG96_11655</name>
    <name evidence="4" type="ORF">ELY20_12780</name>
</gene>
<name>A0A317U242_9GAMM</name>
<sequence>MLKGVAFQPQENVDPLSDDQLSYVQNTLIPTLKTIGVNSIRVYQVCPGGTCASHRKVMNLLSANNISVLVGLADYKK</sequence>
<dbReference type="Gene3D" id="3.20.20.80">
    <property type="entry name" value="Glycosidases"/>
    <property type="match status" value="1"/>
</dbReference>
<protein>
    <submittedName>
        <fullName evidence="3">Uncharacterized protein</fullName>
    </submittedName>
</protein>
<comment type="caution">
    <text evidence="3">The sequence shown here is derived from an EMBL/GenBank/DDBJ whole genome shotgun (WGS) entry which is preliminary data.</text>
</comment>
<evidence type="ECO:0000256" key="2">
    <source>
        <dbReference type="ARBA" id="ARBA00023180"/>
    </source>
</evidence>
<dbReference type="InterPro" id="IPR004886">
    <property type="entry name" value="Glucanosyltransferase"/>
</dbReference>
<dbReference type="OrthoDB" id="1154832at2"/>
<dbReference type="Proteomes" id="UP000287374">
    <property type="component" value="Unassembled WGS sequence"/>
</dbReference>
<evidence type="ECO:0000313" key="3">
    <source>
        <dbReference type="EMBL" id="PWY55429.1"/>
    </source>
</evidence>
<reference evidence="3 5" key="1">
    <citation type="submission" date="2018-05" db="EMBL/GenBank/DDBJ databases">
        <title>Legionella qingyii sp.nov., whole genome shotgun sequence.</title>
        <authorList>
            <person name="Wu H."/>
            <person name="Zhu Q."/>
            <person name="Hu C."/>
        </authorList>
    </citation>
    <scope>NUCLEOTIDE SEQUENCE [LARGE SCALE GENOMIC DNA]</scope>
    <source>
        <strain evidence="3 5">HEB18</strain>
    </source>
</reference>
<accession>A0A317U242</accession>
<dbReference type="Pfam" id="PF03198">
    <property type="entry name" value="Glyco_hydro_72"/>
    <property type="match status" value="1"/>
</dbReference>
<dbReference type="AlphaFoldDB" id="A0A317U242"/>